<dbReference type="GO" id="GO:0004519">
    <property type="term" value="F:endonuclease activity"/>
    <property type="evidence" value="ECO:0007669"/>
    <property type="project" value="InterPro"/>
</dbReference>
<dbReference type="GO" id="GO:0110001">
    <property type="term" value="C:toxin-antitoxin complex"/>
    <property type="evidence" value="ECO:0007669"/>
    <property type="project" value="InterPro"/>
</dbReference>
<reference evidence="1" key="1">
    <citation type="submission" date="2018-07" db="EMBL/GenBank/DDBJ databases">
        <authorList>
            <person name="Ashton P.M."/>
            <person name="Dallman T."/>
            <person name="Nair S."/>
            <person name="De Pinna E."/>
            <person name="Peters T."/>
            <person name="Grant K."/>
        </authorList>
    </citation>
    <scope>NUCLEOTIDE SEQUENCE</scope>
    <source>
        <strain evidence="1">348081</strain>
    </source>
</reference>
<dbReference type="InterPro" id="IPR018669">
    <property type="entry name" value="Toxin_HigB"/>
</dbReference>
<evidence type="ECO:0008006" key="2">
    <source>
        <dbReference type="Google" id="ProtNLM"/>
    </source>
</evidence>
<dbReference type="Pfam" id="PF09907">
    <property type="entry name" value="HigB_toxin"/>
    <property type="match status" value="1"/>
</dbReference>
<comment type="caution">
    <text evidence="1">The sequence shown here is derived from an EMBL/GenBank/DDBJ whole genome shotgun (WGS) entry which is preliminary data.</text>
</comment>
<proteinExistence type="predicted"/>
<organism evidence="1">
    <name type="scientific">Salmonella typhi</name>
    <dbReference type="NCBI Taxonomy" id="90370"/>
    <lineage>
        <taxon>Bacteria</taxon>
        <taxon>Pseudomonadati</taxon>
        <taxon>Pseudomonadota</taxon>
        <taxon>Gammaproteobacteria</taxon>
        <taxon>Enterobacterales</taxon>
        <taxon>Enterobacteriaceae</taxon>
        <taxon>Salmonella</taxon>
    </lineage>
</organism>
<dbReference type="AlphaFoldDB" id="A0A636NK81"/>
<gene>
    <name evidence="1" type="ORF">CC907_08350</name>
</gene>
<protein>
    <recommendedName>
        <fullName evidence="2">Type II toxin-antitoxin system HigB family toxin</fullName>
    </recommendedName>
</protein>
<accession>A0A636NK81</accession>
<name>A0A636NK81_SALTI</name>
<evidence type="ECO:0000313" key="1">
    <source>
        <dbReference type="EMBL" id="EDI0993655.1"/>
    </source>
</evidence>
<sequence length="63" mass="7740">MKRYIPSLDNFKYRDKWWVIDVSGNSLRLISYIDFRLHKIFVKHIVSHAEYDKLTAYYRGNEE</sequence>
<dbReference type="EMBL" id="AAMJVG010000010">
    <property type="protein sequence ID" value="EDI0993655.1"/>
    <property type="molecule type" value="Genomic_DNA"/>
</dbReference>
<dbReference type="GO" id="GO:0003723">
    <property type="term" value="F:RNA binding"/>
    <property type="evidence" value="ECO:0007669"/>
    <property type="project" value="InterPro"/>
</dbReference>